<accession>A0A0P7BXZ0</accession>
<reference evidence="1 2" key="1">
    <citation type="submission" date="2015-09" db="EMBL/GenBank/DDBJ databases">
        <title>Draft genome of a European isolate of the apple canker pathogen Neonectria ditissima.</title>
        <authorList>
            <person name="Gomez-Cortecero A."/>
            <person name="Harrison R.J."/>
            <person name="Armitage A.D."/>
        </authorList>
    </citation>
    <scope>NUCLEOTIDE SEQUENCE [LARGE SCALE GENOMIC DNA]</scope>
    <source>
        <strain evidence="1 2">R09/05</strain>
    </source>
</reference>
<protein>
    <submittedName>
        <fullName evidence="1">Uncharacterized protein</fullName>
    </submittedName>
</protein>
<comment type="caution">
    <text evidence="1">The sequence shown here is derived from an EMBL/GenBank/DDBJ whole genome shotgun (WGS) entry which is preliminary data.</text>
</comment>
<organism evidence="1 2">
    <name type="scientific">Neonectria ditissima</name>
    <dbReference type="NCBI Taxonomy" id="78410"/>
    <lineage>
        <taxon>Eukaryota</taxon>
        <taxon>Fungi</taxon>
        <taxon>Dikarya</taxon>
        <taxon>Ascomycota</taxon>
        <taxon>Pezizomycotina</taxon>
        <taxon>Sordariomycetes</taxon>
        <taxon>Hypocreomycetidae</taxon>
        <taxon>Hypocreales</taxon>
        <taxon>Nectriaceae</taxon>
        <taxon>Neonectria</taxon>
    </lineage>
</organism>
<gene>
    <name evidence="1" type="ORF">AK830_g103</name>
</gene>
<dbReference type="Proteomes" id="UP000050424">
    <property type="component" value="Unassembled WGS sequence"/>
</dbReference>
<name>A0A0P7BXZ0_9HYPO</name>
<proteinExistence type="predicted"/>
<keyword evidence="2" id="KW-1185">Reference proteome</keyword>
<dbReference type="OrthoDB" id="5952526at2759"/>
<sequence>MPGDAFFQANPFETGVGHFWGISETRPYMTARYKLVDTLMKNFGGQGGHVDAVQTALDHLLDMLRLCRGDNMGVRDVAPAMFVRLGKDQAAYDFLKWYETTGAEEDYDWGNTELGFLNLKGADVLEPLGDMWSTGYLGFSHAVVVLLLKVRVLLDLQAIQNATRVLHDTVPPEIIQLVRDQLVGSVVGSRSDILNSGPDKIATLIQSIKGQVKQLYKTTNNYNDHFWKWMLKDPAYAIAARPEAYSAKTEEEAFLVIGYTYYAWAETPGAIDMIKSLRKAI</sequence>
<dbReference type="AlphaFoldDB" id="A0A0P7BXZ0"/>
<dbReference type="EMBL" id="LKCW01000001">
    <property type="protein sequence ID" value="KPM46402.1"/>
    <property type="molecule type" value="Genomic_DNA"/>
</dbReference>
<evidence type="ECO:0000313" key="1">
    <source>
        <dbReference type="EMBL" id="KPM46402.1"/>
    </source>
</evidence>
<evidence type="ECO:0000313" key="2">
    <source>
        <dbReference type="Proteomes" id="UP000050424"/>
    </source>
</evidence>